<feature type="domain" description="Transglycosylase SLT" evidence="4">
    <location>
        <begin position="53"/>
        <end position="163"/>
    </location>
</feature>
<dbReference type="CDD" id="cd00254">
    <property type="entry name" value="LT-like"/>
    <property type="match status" value="1"/>
</dbReference>
<evidence type="ECO:0008006" key="8">
    <source>
        <dbReference type="Google" id="ProtNLM"/>
    </source>
</evidence>
<dbReference type="Gene3D" id="1.10.530.10">
    <property type="match status" value="1"/>
</dbReference>
<evidence type="ECO:0000313" key="7">
    <source>
        <dbReference type="Proteomes" id="UP000179145"/>
    </source>
</evidence>
<dbReference type="InterPro" id="IPR023346">
    <property type="entry name" value="Lysozyme-like_dom_sf"/>
</dbReference>
<gene>
    <name evidence="6" type="ORF">A0U89_10055</name>
</gene>
<dbReference type="SUPFAM" id="SSF53955">
    <property type="entry name" value="Lysozyme-like"/>
    <property type="match status" value="1"/>
</dbReference>
<dbReference type="Gene3D" id="3.30.70.1070">
    <property type="entry name" value="Sporulation related repeat"/>
    <property type="match status" value="1"/>
</dbReference>
<evidence type="ECO:0000259" key="4">
    <source>
        <dbReference type="Pfam" id="PF01464"/>
    </source>
</evidence>
<protein>
    <recommendedName>
        <fullName evidence="8">Murein transglycosylase</fullName>
    </recommendedName>
</protein>
<dbReference type="EMBL" id="CP014674">
    <property type="protein sequence ID" value="AOX18266.1"/>
    <property type="molecule type" value="Genomic_DNA"/>
</dbReference>
<name>A0A1D8UXE5_9PROT</name>
<proteinExistence type="inferred from homology"/>
<reference evidence="6 7" key="1">
    <citation type="journal article" date="2016" name="Microb. Cell Fact.">
        <title>Dissection of exopolysaccharide biosynthesis in Kozakia baliensis.</title>
        <authorList>
            <person name="Brandt J.U."/>
            <person name="Jakob F."/>
            <person name="Behr J."/>
            <person name="Geissler A.J."/>
            <person name="Vogel R.F."/>
        </authorList>
    </citation>
    <scope>NUCLEOTIDE SEQUENCE [LARGE SCALE GENOMIC DNA]</scope>
    <source>
        <strain evidence="6 7">DSM 14400</strain>
    </source>
</reference>
<dbReference type="InterPro" id="IPR036680">
    <property type="entry name" value="SPOR-like_sf"/>
</dbReference>
<keyword evidence="7" id="KW-1185">Reference proteome</keyword>
<dbReference type="Proteomes" id="UP000179145">
    <property type="component" value="Chromosome"/>
</dbReference>
<comment type="similarity">
    <text evidence="1">Belongs to the transglycosylase Slt family.</text>
</comment>
<accession>A0A1D8UXE5</accession>
<feature type="region of interest" description="Disordered" evidence="3">
    <location>
        <begin position="229"/>
        <end position="299"/>
    </location>
</feature>
<organism evidence="6 7">
    <name type="scientific">Kozakia baliensis</name>
    <dbReference type="NCBI Taxonomy" id="153496"/>
    <lineage>
        <taxon>Bacteria</taxon>
        <taxon>Pseudomonadati</taxon>
        <taxon>Pseudomonadota</taxon>
        <taxon>Alphaproteobacteria</taxon>
        <taxon>Acetobacterales</taxon>
        <taxon>Acetobacteraceae</taxon>
        <taxon>Kozakia</taxon>
    </lineage>
</organism>
<dbReference type="PANTHER" id="PTHR37423">
    <property type="entry name" value="SOLUBLE LYTIC MUREIN TRANSGLYCOSYLASE-RELATED"/>
    <property type="match status" value="1"/>
</dbReference>
<dbReference type="eggNOG" id="COG0741">
    <property type="taxonomic scope" value="Bacteria"/>
</dbReference>
<dbReference type="Pfam" id="PF01464">
    <property type="entry name" value="SLT"/>
    <property type="match status" value="1"/>
</dbReference>
<dbReference type="InterPro" id="IPR007730">
    <property type="entry name" value="SPOR-like_dom"/>
</dbReference>
<dbReference type="PANTHER" id="PTHR37423:SF2">
    <property type="entry name" value="MEMBRANE-BOUND LYTIC MUREIN TRANSGLYCOSYLASE C"/>
    <property type="match status" value="1"/>
</dbReference>
<dbReference type="STRING" id="153496.A0U89_10055"/>
<evidence type="ECO:0000256" key="1">
    <source>
        <dbReference type="ARBA" id="ARBA00007734"/>
    </source>
</evidence>
<evidence type="ECO:0000259" key="5">
    <source>
        <dbReference type="Pfam" id="PF05036"/>
    </source>
</evidence>
<dbReference type="InterPro" id="IPR008258">
    <property type="entry name" value="Transglycosylase_SLT_dom_1"/>
</dbReference>
<feature type="domain" description="SPOR" evidence="5">
    <location>
        <begin position="317"/>
        <end position="396"/>
    </location>
</feature>
<dbReference type="KEGG" id="kba:A0U89_10055"/>
<dbReference type="AlphaFoldDB" id="A0A1D8UXE5"/>
<feature type="compositionally biased region" description="Polar residues" evidence="3">
    <location>
        <begin position="253"/>
        <end position="262"/>
    </location>
</feature>
<evidence type="ECO:0000256" key="2">
    <source>
        <dbReference type="ARBA" id="ARBA00009387"/>
    </source>
</evidence>
<sequence length="400" mass="42474">MSLSTHLLWRIAPWIVAAILLTACTTTRRSPYDRYYGQTYRAPGSASDPWGPYIQQASARFSVPDSWIRAVIQQESGGHEYLDGQPITSSAGAMGLMQLMPETYAEMQSQFGLGSDPYEPHDNIMAGTGYIRILYRKYGAPAFLAAYNAGPQRLEDYLYNGRELPNETVNYVASVTPNLGTQIALSGPLAAYAAPGQSTTGAQIEQAPVEVAEAPPASEPVQMAYMPTPAHCDPDAAYDPGQPCQPLAAPSPTDETQQTVSSLPPPSPTICDPNAAYDDQPSCTPSKNPTPASFPTPPPAAPHIAAAAYMQPVDTNYGAYAVQVGAFSGSGQARFAATMARQADYRTLSGAQIVLQPTPALGRGTFWRARLAGLSRKSAASACANLQSRGMACLLVPPGH</sequence>
<dbReference type="GO" id="GO:0042834">
    <property type="term" value="F:peptidoglycan binding"/>
    <property type="evidence" value="ECO:0007669"/>
    <property type="project" value="InterPro"/>
</dbReference>
<dbReference type="Pfam" id="PF05036">
    <property type="entry name" value="SPOR"/>
    <property type="match status" value="1"/>
</dbReference>
<evidence type="ECO:0000256" key="3">
    <source>
        <dbReference type="SAM" id="MobiDB-lite"/>
    </source>
</evidence>
<evidence type="ECO:0000313" key="6">
    <source>
        <dbReference type="EMBL" id="AOX18266.1"/>
    </source>
</evidence>
<comment type="similarity">
    <text evidence="2">Belongs to the virb1 family.</text>
</comment>